<dbReference type="Proteomes" id="UP000295680">
    <property type="component" value="Unassembled WGS sequence"/>
</dbReference>
<evidence type="ECO:0000313" key="1">
    <source>
        <dbReference type="EMBL" id="TCO59621.1"/>
    </source>
</evidence>
<dbReference type="SUPFAM" id="SSF51556">
    <property type="entry name" value="Metallo-dependent hydrolases"/>
    <property type="match status" value="1"/>
</dbReference>
<comment type="caution">
    <text evidence="1">The sequence shown here is derived from an EMBL/GenBank/DDBJ whole genome shotgun (WGS) entry which is preliminary data.</text>
</comment>
<name>A0A4R2JI91_9PSEU</name>
<dbReference type="OrthoDB" id="9804920at2"/>
<keyword evidence="2" id="KW-1185">Reference proteome</keyword>
<organism evidence="1 2">
    <name type="scientific">Actinocrispum wychmicini</name>
    <dbReference type="NCBI Taxonomy" id="1213861"/>
    <lineage>
        <taxon>Bacteria</taxon>
        <taxon>Bacillati</taxon>
        <taxon>Actinomycetota</taxon>
        <taxon>Actinomycetes</taxon>
        <taxon>Pseudonocardiales</taxon>
        <taxon>Pseudonocardiaceae</taxon>
        <taxon>Actinocrispum</taxon>
    </lineage>
</organism>
<dbReference type="EMBL" id="SLWS01000004">
    <property type="protein sequence ID" value="TCO59621.1"/>
    <property type="molecule type" value="Genomic_DNA"/>
</dbReference>
<accession>A0A4R2JI91</accession>
<dbReference type="Pfam" id="PF01244">
    <property type="entry name" value="Peptidase_M19"/>
    <property type="match status" value="1"/>
</dbReference>
<gene>
    <name evidence="1" type="ORF">EV192_104464</name>
</gene>
<dbReference type="GO" id="GO:0070573">
    <property type="term" value="F:metallodipeptidase activity"/>
    <property type="evidence" value="ECO:0007669"/>
    <property type="project" value="InterPro"/>
</dbReference>
<dbReference type="AlphaFoldDB" id="A0A4R2JI91"/>
<dbReference type="PANTHER" id="PTHR10443:SF12">
    <property type="entry name" value="DIPEPTIDASE"/>
    <property type="match status" value="1"/>
</dbReference>
<sequence length="348" mass="37477">MTDPRLLHTDAVVVDTHNDLILLVDHFDRRHQRDHFAQFWLPELRAGGVDVQVLPICIDLEFQSEGALRRTLLLVERIHELAAEHSDDVAVCLTGADVDAATASGRIALIIALEGAHAIGQDPALVRTMARVGVRVVSIAHLGRTFLADGSGLDATSRGGLTPEGVTALREMDEVGIVFDISHLGIAGVEDVLSLATRPFLATHSACLGITDSHRNLGDEQIKAIAGLGGVIGVAAAIPFFIDPTSPSADRVVDHIEHVIDVAGIDHVGLGPDFIDDYYQNVLGGWVGGWAPPTYGHSYRPAEIARPSDLPKITEVMVRRGFAESDIRKVLGENVLRVLREVMGKPTR</sequence>
<dbReference type="GO" id="GO:0006508">
    <property type="term" value="P:proteolysis"/>
    <property type="evidence" value="ECO:0007669"/>
    <property type="project" value="InterPro"/>
</dbReference>
<proteinExistence type="predicted"/>
<reference evidence="1 2" key="1">
    <citation type="submission" date="2019-03" db="EMBL/GenBank/DDBJ databases">
        <title>Genomic Encyclopedia of Type Strains, Phase IV (KMG-IV): sequencing the most valuable type-strain genomes for metagenomic binning, comparative biology and taxonomic classification.</title>
        <authorList>
            <person name="Goeker M."/>
        </authorList>
    </citation>
    <scope>NUCLEOTIDE SEQUENCE [LARGE SCALE GENOMIC DNA]</scope>
    <source>
        <strain evidence="1 2">DSM 45934</strain>
    </source>
</reference>
<dbReference type="PROSITE" id="PS51365">
    <property type="entry name" value="RENAL_DIPEPTIDASE_2"/>
    <property type="match status" value="1"/>
</dbReference>
<dbReference type="InterPro" id="IPR008257">
    <property type="entry name" value="Pept_M19"/>
</dbReference>
<dbReference type="RefSeq" id="WP_132117658.1">
    <property type="nucleotide sequence ID" value="NZ_SLWS01000004.1"/>
</dbReference>
<dbReference type="PANTHER" id="PTHR10443">
    <property type="entry name" value="MICROSOMAL DIPEPTIDASE"/>
    <property type="match status" value="1"/>
</dbReference>
<dbReference type="Gene3D" id="3.20.20.140">
    <property type="entry name" value="Metal-dependent hydrolases"/>
    <property type="match status" value="1"/>
</dbReference>
<dbReference type="InterPro" id="IPR032466">
    <property type="entry name" value="Metal_Hydrolase"/>
</dbReference>
<protein>
    <submittedName>
        <fullName evidence="1">Membrane dipeptidase</fullName>
    </submittedName>
</protein>
<evidence type="ECO:0000313" key="2">
    <source>
        <dbReference type="Proteomes" id="UP000295680"/>
    </source>
</evidence>